<comment type="pathway">
    <text evidence="1">Phospholipid metabolism; phosphatidylethanolamine biosynthesis; phosphatidylethanolamine from ethanolamine: step 1/3.</text>
</comment>
<comment type="similarity">
    <text evidence="2">Belongs to the choline/ethanolamine kinase family.</text>
</comment>
<dbReference type="EC" id="2.7.1.82" evidence="3"/>
<gene>
    <name evidence="5" type="ORF">PPNO1_LOCUS3427</name>
</gene>
<feature type="compositionally biased region" description="Basic and acidic residues" evidence="4">
    <location>
        <begin position="406"/>
        <end position="419"/>
    </location>
</feature>
<dbReference type="Proteomes" id="UP000838763">
    <property type="component" value="Unassembled WGS sequence"/>
</dbReference>
<dbReference type="PANTHER" id="PTHR22603:SF66">
    <property type="entry name" value="ETHANOLAMINE KINASE"/>
    <property type="match status" value="1"/>
</dbReference>
<evidence type="ECO:0000313" key="6">
    <source>
        <dbReference type="Proteomes" id="UP000838763"/>
    </source>
</evidence>
<evidence type="ECO:0000256" key="2">
    <source>
        <dbReference type="ARBA" id="ARBA00038211"/>
    </source>
</evidence>
<dbReference type="GO" id="GO:0006646">
    <property type="term" value="P:phosphatidylethanolamine biosynthetic process"/>
    <property type="evidence" value="ECO:0007669"/>
    <property type="project" value="TreeGrafter"/>
</dbReference>
<feature type="region of interest" description="Disordered" evidence="4">
    <location>
        <begin position="405"/>
        <end position="428"/>
    </location>
</feature>
<organism evidence="5 6">
    <name type="scientific">Parascedosporium putredinis</name>
    <dbReference type="NCBI Taxonomy" id="1442378"/>
    <lineage>
        <taxon>Eukaryota</taxon>
        <taxon>Fungi</taxon>
        <taxon>Dikarya</taxon>
        <taxon>Ascomycota</taxon>
        <taxon>Pezizomycotina</taxon>
        <taxon>Sordariomycetes</taxon>
        <taxon>Hypocreomycetidae</taxon>
        <taxon>Microascales</taxon>
        <taxon>Microascaceae</taxon>
        <taxon>Parascedosporium</taxon>
    </lineage>
</organism>
<evidence type="ECO:0000256" key="1">
    <source>
        <dbReference type="ARBA" id="ARBA00037883"/>
    </source>
</evidence>
<dbReference type="GO" id="GO:0004305">
    <property type="term" value="F:ethanolamine kinase activity"/>
    <property type="evidence" value="ECO:0007669"/>
    <property type="project" value="UniProtKB-EC"/>
</dbReference>
<dbReference type="OrthoDB" id="10267235at2759"/>
<dbReference type="InterPro" id="IPR011009">
    <property type="entry name" value="Kinase-like_dom_sf"/>
</dbReference>
<reference evidence="5" key="1">
    <citation type="submission" date="2022-11" db="EMBL/GenBank/DDBJ databases">
        <authorList>
            <person name="Scott C."/>
            <person name="Bruce N."/>
        </authorList>
    </citation>
    <scope>NUCLEOTIDE SEQUENCE</scope>
</reference>
<comment type="caution">
    <text evidence="5">The sequence shown here is derived from an EMBL/GenBank/DDBJ whole genome shotgun (WGS) entry which is preliminary data.</text>
</comment>
<feature type="region of interest" description="Disordered" evidence="4">
    <location>
        <begin position="154"/>
        <end position="188"/>
    </location>
</feature>
<dbReference type="CDD" id="cd05157">
    <property type="entry name" value="ETNK_euk"/>
    <property type="match status" value="1"/>
</dbReference>
<evidence type="ECO:0000256" key="4">
    <source>
        <dbReference type="SAM" id="MobiDB-lite"/>
    </source>
</evidence>
<evidence type="ECO:0000256" key="3">
    <source>
        <dbReference type="ARBA" id="ARBA00038874"/>
    </source>
</evidence>
<dbReference type="PANTHER" id="PTHR22603">
    <property type="entry name" value="CHOLINE/ETHANOALAMINE KINASE"/>
    <property type="match status" value="1"/>
</dbReference>
<protein>
    <recommendedName>
        <fullName evidence="3">ethanolamine kinase</fullName>
        <ecNumber evidence="3">2.7.1.82</ecNumber>
    </recommendedName>
</protein>
<name>A0A9P1GZC7_9PEZI</name>
<dbReference type="SUPFAM" id="SSF56112">
    <property type="entry name" value="Protein kinase-like (PK-like)"/>
    <property type="match status" value="1"/>
</dbReference>
<sequence length="510" mass="56582">MAALNNGISDGTASNGLINGQPRVRLLPLSYDGHNSEESARQLIYAILPEWNSPDANVKFVKCTDGITNTLLKVINQVPGVSPDEVDRDAVLLRAYGHGTHVIIDRQREAENHELLMAHGLAPNSSPAFKMDLRNPDIYRPVARRLAEWHATIPCIPSTPSPHANGSGESEASRRRASIDGAAPGKPAPNMWTVMQKWIYALPTETEQQRKRQITLQTELNELIKKLSQRPGLGENGLVFAHCDLLHGNIIIQPKGTSEPKTTEGNIVSFIDYEYAAPSPAAFDIANHFAEWAGFECRYDQLPTKSERLDFIHHYIESYFSFTKDASTEIDQEAQKLAEEVDVYRGIPGFYWGIWALIQAVISEIDFDYANYAELRLGNTGPGRPRQTAPVHPKDLRCPCVRRARATSDTRRQTSRDHPPAVLIDPQLAQQTSLPAPKEADDPWTLSQDLRSVGNDSRKYAAQTQGGLSNGALRGSLLNDKSLLIIFARASALPCPVLLKLDDQKTMHLH</sequence>
<accession>A0A9P1GZC7</accession>
<dbReference type="GO" id="GO:0005737">
    <property type="term" value="C:cytoplasm"/>
    <property type="evidence" value="ECO:0007669"/>
    <property type="project" value="TreeGrafter"/>
</dbReference>
<keyword evidence="6" id="KW-1185">Reference proteome</keyword>
<dbReference type="Gene3D" id="3.90.1200.10">
    <property type="match status" value="1"/>
</dbReference>
<dbReference type="AlphaFoldDB" id="A0A9P1GZC7"/>
<evidence type="ECO:0000313" key="5">
    <source>
        <dbReference type="EMBL" id="CAI4213684.1"/>
    </source>
</evidence>
<proteinExistence type="inferred from homology"/>
<dbReference type="EMBL" id="CALLCH030000009">
    <property type="protein sequence ID" value="CAI4213684.1"/>
    <property type="molecule type" value="Genomic_DNA"/>
</dbReference>
<dbReference type="Pfam" id="PF01633">
    <property type="entry name" value="Choline_kinase"/>
    <property type="match status" value="1"/>
</dbReference>